<feature type="domain" description="ABC transporter" evidence="8">
    <location>
        <begin position="1"/>
        <end position="220"/>
    </location>
</feature>
<dbReference type="Gene3D" id="3.40.50.300">
    <property type="entry name" value="P-loop containing nucleotide triphosphate hydrolases"/>
    <property type="match status" value="1"/>
</dbReference>
<keyword evidence="5" id="KW-0067">ATP-binding</keyword>
<proteinExistence type="predicted"/>
<evidence type="ECO:0000256" key="4">
    <source>
        <dbReference type="ARBA" id="ARBA00022741"/>
    </source>
</evidence>
<dbReference type="EMBL" id="UINC01088660">
    <property type="protein sequence ID" value="SVC39088.1"/>
    <property type="molecule type" value="Genomic_DNA"/>
</dbReference>
<sequence>VSLQFNEGEILGLVGKNGAGKSSVIKILAGASRPDEGEIVLDGAPLTLDHPHEATIRGMSFVHQELSVVPDLSVAENVELGLGYPRRGGLFLNFRKMHAKAAEVLERLGGGVDPRAPIGSLSVAEQRLVMIARALITDARLVVLDEPSASLTDEEINHMFTVLKDLAAHKVSVVYVSHRLEEIFELANRVAVMRDGALVADHPVSEFDVRTLIEEITGADA</sequence>
<dbReference type="PANTHER" id="PTHR43790:SF3">
    <property type="entry name" value="D-ALLOSE IMPORT ATP-BINDING PROTEIN ALSA-RELATED"/>
    <property type="match status" value="1"/>
</dbReference>
<protein>
    <recommendedName>
        <fullName evidence="8">ABC transporter domain-containing protein</fullName>
    </recommendedName>
</protein>
<dbReference type="InterPro" id="IPR050107">
    <property type="entry name" value="ABC_carbohydrate_import_ATPase"/>
</dbReference>
<dbReference type="GO" id="GO:0016887">
    <property type="term" value="F:ATP hydrolysis activity"/>
    <property type="evidence" value="ECO:0007669"/>
    <property type="project" value="InterPro"/>
</dbReference>
<feature type="non-terminal residue" evidence="9">
    <location>
        <position position="1"/>
    </location>
</feature>
<evidence type="ECO:0000256" key="5">
    <source>
        <dbReference type="ARBA" id="ARBA00022840"/>
    </source>
</evidence>
<reference evidence="9" key="1">
    <citation type="submission" date="2018-05" db="EMBL/GenBank/DDBJ databases">
        <authorList>
            <person name="Lanie J.A."/>
            <person name="Ng W.-L."/>
            <person name="Kazmierczak K.M."/>
            <person name="Andrzejewski T.M."/>
            <person name="Davidsen T.M."/>
            <person name="Wayne K.J."/>
            <person name="Tettelin H."/>
            <person name="Glass J.I."/>
            <person name="Rusch D."/>
            <person name="Podicherti R."/>
            <person name="Tsui H.-C.T."/>
            <person name="Winkler M.E."/>
        </authorList>
    </citation>
    <scope>NUCLEOTIDE SEQUENCE</scope>
</reference>
<evidence type="ECO:0000256" key="6">
    <source>
        <dbReference type="ARBA" id="ARBA00022967"/>
    </source>
</evidence>
<dbReference type="PANTHER" id="PTHR43790">
    <property type="entry name" value="CARBOHYDRATE TRANSPORT ATP-BINDING PROTEIN MG119-RELATED"/>
    <property type="match status" value="1"/>
</dbReference>
<evidence type="ECO:0000256" key="3">
    <source>
        <dbReference type="ARBA" id="ARBA00022597"/>
    </source>
</evidence>
<feature type="non-terminal residue" evidence="9">
    <location>
        <position position="221"/>
    </location>
</feature>
<keyword evidence="3" id="KW-0762">Sugar transport</keyword>
<keyword evidence="4" id="KW-0547">Nucleotide-binding</keyword>
<name>A0A382LQW5_9ZZZZ</name>
<dbReference type="AlphaFoldDB" id="A0A382LQW5"/>
<evidence type="ECO:0000259" key="8">
    <source>
        <dbReference type="PROSITE" id="PS50893"/>
    </source>
</evidence>
<gene>
    <name evidence="9" type="ORF">METZ01_LOCUS291942</name>
</gene>
<dbReference type="GO" id="GO:0005524">
    <property type="term" value="F:ATP binding"/>
    <property type="evidence" value="ECO:0007669"/>
    <property type="project" value="UniProtKB-KW"/>
</dbReference>
<evidence type="ECO:0000256" key="7">
    <source>
        <dbReference type="ARBA" id="ARBA00023136"/>
    </source>
</evidence>
<keyword evidence="2" id="KW-1003">Cell membrane</keyword>
<dbReference type="PROSITE" id="PS50893">
    <property type="entry name" value="ABC_TRANSPORTER_2"/>
    <property type="match status" value="1"/>
</dbReference>
<organism evidence="9">
    <name type="scientific">marine metagenome</name>
    <dbReference type="NCBI Taxonomy" id="408172"/>
    <lineage>
        <taxon>unclassified sequences</taxon>
        <taxon>metagenomes</taxon>
        <taxon>ecological metagenomes</taxon>
    </lineage>
</organism>
<keyword evidence="7" id="KW-0472">Membrane</keyword>
<evidence type="ECO:0000313" key="9">
    <source>
        <dbReference type="EMBL" id="SVC39088.1"/>
    </source>
</evidence>
<dbReference type="SMART" id="SM00382">
    <property type="entry name" value="AAA"/>
    <property type="match status" value="1"/>
</dbReference>
<keyword evidence="1" id="KW-0813">Transport</keyword>
<dbReference type="SUPFAM" id="SSF52540">
    <property type="entry name" value="P-loop containing nucleoside triphosphate hydrolases"/>
    <property type="match status" value="1"/>
</dbReference>
<evidence type="ECO:0000256" key="1">
    <source>
        <dbReference type="ARBA" id="ARBA00022448"/>
    </source>
</evidence>
<dbReference type="CDD" id="cd03216">
    <property type="entry name" value="ABC_Carb_Monos_I"/>
    <property type="match status" value="1"/>
</dbReference>
<evidence type="ECO:0000256" key="2">
    <source>
        <dbReference type="ARBA" id="ARBA00022475"/>
    </source>
</evidence>
<keyword evidence="6" id="KW-1278">Translocase</keyword>
<dbReference type="InterPro" id="IPR027417">
    <property type="entry name" value="P-loop_NTPase"/>
</dbReference>
<accession>A0A382LQW5</accession>
<dbReference type="InterPro" id="IPR003439">
    <property type="entry name" value="ABC_transporter-like_ATP-bd"/>
</dbReference>
<dbReference type="InterPro" id="IPR003593">
    <property type="entry name" value="AAA+_ATPase"/>
</dbReference>
<dbReference type="Pfam" id="PF00005">
    <property type="entry name" value="ABC_tran"/>
    <property type="match status" value="1"/>
</dbReference>